<dbReference type="InterPro" id="IPR020894">
    <property type="entry name" value="Cadherin_CS"/>
</dbReference>
<keyword evidence="5" id="KW-0479">Metal-binding</keyword>
<keyword evidence="6" id="KW-0677">Repeat</keyword>
<dbReference type="GO" id="GO:0044331">
    <property type="term" value="P:cell-cell adhesion mediated by cadherin"/>
    <property type="evidence" value="ECO:0007669"/>
    <property type="project" value="TreeGrafter"/>
</dbReference>
<keyword evidence="10 14" id="KW-1133">Transmembrane helix</keyword>
<keyword evidence="8" id="KW-0130">Cell adhesion</keyword>
<dbReference type="GO" id="GO:0016339">
    <property type="term" value="P:calcium-dependent cell-cell adhesion via plasma membrane cell adhesion molecules"/>
    <property type="evidence" value="ECO:0007669"/>
    <property type="project" value="TreeGrafter"/>
</dbReference>
<keyword evidence="4 14" id="KW-0812">Transmembrane</keyword>
<feature type="domain" description="Cadherin" evidence="15">
    <location>
        <begin position="98"/>
        <end position="163"/>
    </location>
</feature>
<keyword evidence="17" id="KW-1185">Reference proteome</keyword>
<keyword evidence="3" id="KW-1003">Cell membrane</keyword>
<keyword evidence="11 14" id="KW-0472">Membrane</keyword>
<dbReference type="GO" id="GO:0007043">
    <property type="term" value="P:cell-cell junction assembly"/>
    <property type="evidence" value="ECO:0007669"/>
    <property type="project" value="TreeGrafter"/>
</dbReference>
<dbReference type="GO" id="GO:0030057">
    <property type="term" value="C:desmosome"/>
    <property type="evidence" value="ECO:0007669"/>
    <property type="project" value="UniProtKB-SubCell"/>
</dbReference>
<dbReference type="GO" id="GO:0016477">
    <property type="term" value="P:cell migration"/>
    <property type="evidence" value="ECO:0007669"/>
    <property type="project" value="TreeGrafter"/>
</dbReference>
<dbReference type="PRINTS" id="PR00205">
    <property type="entry name" value="CADHERIN"/>
</dbReference>
<dbReference type="GO" id="GO:0008013">
    <property type="term" value="F:beta-catenin binding"/>
    <property type="evidence" value="ECO:0007669"/>
    <property type="project" value="TreeGrafter"/>
</dbReference>
<dbReference type="Gene3D" id="2.60.40.60">
    <property type="entry name" value="Cadherins"/>
    <property type="match status" value="6"/>
</dbReference>
<evidence type="ECO:0000313" key="17">
    <source>
        <dbReference type="Proteomes" id="UP000694380"/>
    </source>
</evidence>
<evidence type="ECO:0000256" key="10">
    <source>
        <dbReference type="ARBA" id="ARBA00022989"/>
    </source>
</evidence>
<dbReference type="SUPFAM" id="SSF49313">
    <property type="entry name" value="Cadherin-like"/>
    <property type="match status" value="5"/>
</dbReference>
<evidence type="ECO:0000256" key="13">
    <source>
        <dbReference type="PROSITE-ProRule" id="PRU00043"/>
    </source>
</evidence>
<evidence type="ECO:0000256" key="12">
    <source>
        <dbReference type="ARBA" id="ARBA00023180"/>
    </source>
</evidence>
<protein>
    <recommendedName>
        <fullName evidence="15">Cadherin domain-containing protein</fullName>
    </recommendedName>
</protein>
<dbReference type="PROSITE" id="PS00232">
    <property type="entry name" value="CADHERIN_1"/>
    <property type="match status" value="2"/>
</dbReference>
<dbReference type="GO" id="GO:0005912">
    <property type="term" value="C:adherens junction"/>
    <property type="evidence" value="ECO:0007669"/>
    <property type="project" value="TreeGrafter"/>
</dbReference>
<dbReference type="Proteomes" id="UP000694380">
    <property type="component" value="Unplaced"/>
</dbReference>
<dbReference type="FunFam" id="2.60.40.60:FF:000068">
    <property type="entry name" value="Desmoglein 1"/>
    <property type="match status" value="1"/>
</dbReference>
<dbReference type="Pfam" id="PF00028">
    <property type="entry name" value="Cadherin"/>
    <property type="match status" value="4"/>
</dbReference>
<dbReference type="PROSITE" id="PS50268">
    <property type="entry name" value="CADHERIN_2"/>
    <property type="match status" value="5"/>
</dbReference>
<gene>
    <name evidence="16" type="primary">CDH16</name>
</gene>
<evidence type="ECO:0000256" key="14">
    <source>
        <dbReference type="SAM" id="Phobius"/>
    </source>
</evidence>
<evidence type="ECO:0000256" key="7">
    <source>
        <dbReference type="ARBA" id="ARBA00022837"/>
    </source>
</evidence>
<feature type="domain" description="Cadherin" evidence="15">
    <location>
        <begin position="379"/>
        <end position="482"/>
    </location>
</feature>
<evidence type="ECO:0000256" key="11">
    <source>
        <dbReference type="ARBA" id="ARBA00023136"/>
    </source>
</evidence>
<name>A0A8C3HDJ7_CHRPI</name>
<comment type="subcellular location">
    <subcellularLocation>
        <location evidence="2">Cell junction</location>
        <location evidence="2">Desmosome</location>
    </subcellularLocation>
    <subcellularLocation>
        <location evidence="1">Cell membrane</location>
    </subcellularLocation>
</comment>
<keyword evidence="7 13" id="KW-0106">Calcium</keyword>
<feature type="transmembrane region" description="Helical" evidence="14">
    <location>
        <begin position="588"/>
        <end position="615"/>
    </location>
</feature>
<dbReference type="SMART" id="SM00112">
    <property type="entry name" value="CA"/>
    <property type="match status" value="4"/>
</dbReference>
<accession>A0A8C3HDJ7</accession>
<evidence type="ECO:0000256" key="9">
    <source>
        <dbReference type="ARBA" id="ARBA00022949"/>
    </source>
</evidence>
<sequence>IEVPENYGGSFPLYLKKLQINNTLNGEADIQLAGNEEGLFGIDPESGILYVSRPLDREKQAFYTLQVTVKDEDKQLVFNPVTITIAVKDENDNMPVLTEDTFSGILSKGTKQGTSFMRVSAIDLDDPSTPNADLRYKILTQTPSQPLENMFQVDSRTGAISLSAEGKITLVKAEDADDPKTNNAKIAYEILSQEPQVSEGFLFHIGKDSGVITLQDSELKINAAKYYHLLVLAADLAGTEGGLSSTCTVFIKVVDVNDSPPVFSQTKYGPFSFPEDTEVGTLITTITATDADEEMKFKFVNFSVESGNEDETFKILSNPQNGTASIWLEKEFDYETVQEYVLIVSVRNDEELVGKEQDASSTATVHVLVKDVNEAPVLTQKRYEVSIPESVALGMVLLTVKATDPDIHTPPLSYSLRNDSMNWLSIDEHSGEVRVMQALDREMMQDVYTVQVIAQDKGSPSMMVTADIAIRILDVNDNSPFLVGDYSKSHLCTPQREKQSIIISAFDPDGEENSVPLIFALANSPMLQRNWRINLINDTHAYLTMGISWLEPKVHLVTIILKDMTICLCTMEGKCMQEVGRMEGKPTVISAVSVIVGTLGTIGIFVLIIFVHLTLLGANKKKKRKACDNLYSPYHDTAK</sequence>
<dbReference type="InterPro" id="IPR015919">
    <property type="entry name" value="Cadherin-like_sf"/>
</dbReference>
<dbReference type="GO" id="GO:0007156">
    <property type="term" value="P:homophilic cell adhesion via plasma membrane adhesion molecules"/>
    <property type="evidence" value="ECO:0007669"/>
    <property type="project" value="InterPro"/>
</dbReference>
<evidence type="ECO:0000256" key="3">
    <source>
        <dbReference type="ARBA" id="ARBA00022475"/>
    </source>
</evidence>
<evidence type="ECO:0000256" key="4">
    <source>
        <dbReference type="ARBA" id="ARBA00022692"/>
    </source>
</evidence>
<evidence type="ECO:0000259" key="15">
    <source>
        <dbReference type="PROSITE" id="PS50268"/>
    </source>
</evidence>
<dbReference type="FunFam" id="2.60.40.60:FF:000020">
    <property type="entry name" value="Dachsous cadherin-related 1b"/>
    <property type="match status" value="1"/>
</dbReference>
<evidence type="ECO:0000256" key="1">
    <source>
        <dbReference type="ARBA" id="ARBA00004236"/>
    </source>
</evidence>
<evidence type="ECO:0000256" key="5">
    <source>
        <dbReference type="ARBA" id="ARBA00022723"/>
    </source>
</evidence>
<organism evidence="16 17">
    <name type="scientific">Chrysemys picta bellii</name>
    <name type="common">Western painted turtle</name>
    <name type="synonym">Emys bellii</name>
    <dbReference type="NCBI Taxonomy" id="8478"/>
    <lineage>
        <taxon>Eukaryota</taxon>
        <taxon>Metazoa</taxon>
        <taxon>Chordata</taxon>
        <taxon>Craniata</taxon>
        <taxon>Vertebrata</taxon>
        <taxon>Euteleostomi</taxon>
        <taxon>Archelosauria</taxon>
        <taxon>Testudinata</taxon>
        <taxon>Testudines</taxon>
        <taxon>Cryptodira</taxon>
        <taxon>Durocryptodira</taxon>
        <taxon>Testudinoidea</taxon>
        <taxon>Emydidae</taxon>
        <taxon>Chrysemys</taxon>
    </lineage>
</organism>
<keyword evidence="12" id="KW-0325">Glycoprotein</keyword>
<dbReference type="Ensembl" id="ENSCPBT00000019412.1">
    <property type="protein sequence ID" value="ENSCPBP00000016413.1"/>
    <property type="gene ID" value="ENSCPBG00000012097.1"/>
</dbReference>
<keyword evidence="9" id="KW-0965">Cell junction</keyword>
<dbReference type="InterPro" id="IPR002126">
    <property type="entry name" value="Cadherin-like_dom"/>
</dbReference>
<reference evidence="16" key="1">
    <citation type="submission" date="2025-08" db="UniProtKB">
        <authorList>
            <consortium name="Ensembl"/>
        </authorList>
    </citation>
    <scope>IDENTIFICATION</scope>
</reference>
<dbReference type="GeneTree" id="ENSGT00940000165234"/>
<evidence type="ECO:0000256" key="2">
    <source>
        <dbReference type="ARBA" id="ARBA00004568"/>
    </source>
</evidence>
<feature type="domain" description="Cadherin" evidence="15">
    <location>
        <begin position="1"/>
        <end position="97"/>
    </location>
</feature>
<dbReference type="GO" id="GO:0034332">
    <property type="term" value="P:adherens junction organization"/>
    <property type="evidence" value="ECO:0007669"/>
    <property type="project" value="TreeGrafter"/>
</dbReference>
<dbReference type="InterPro" id="IPR039808">
    <property type="entry name" value="Cadherin"/>
</dbReference>
<dbReference type="PANTHER" id="PTHR24027">
    <property type="entry name" value="CADHERIN-23"/>
    <property type="match status" value="1"/>
</dbReference>
<dbReference type="PANTHER" id="PTHR24027:SF424">
    <property type="entry name" value="CADHERIN-16 ISOFORM X3"/>
    <property type="match status" value="1"/>
</dbReference>
<proteinExistence type="predicted"/>
<dbReference type="GO" id="GO:0005509">
    <property type="term" value="F:calcium ion binding"/>
    <property type="evidence" value="ECO:0007669"/>
    <property type="project" value="UniProtKB-UniRule"/>
</dbReference>
<evidence type="ECO:0000256" key="8">
    <source>
        <dbReference type="ARBA" id="ARBA00022889"/>
    </source>
</evidence>
<dbReference type="AlphaFoldDB" id="A0A8C3HDJ7"/>
<evidence type="ECO:0000256" key="6">
    <source>
        <dbReference type="ARBA" id="ARBA00022737"/>
    </source>
</evidence>
<dbReference type="CDD" id="cd11304">
    <property type="entry name" value="Cadherin_repeat"/>
    <property type="match status" value="4"/>
</dbReference>
<dbReference type="OMA" id="INLPTVC"/>
<feature type="domain" description="Cadherin" evidence="15">
    <location>
        <begin position="168"/>
        <end position="263"/>
    </location>
</feature>
<feature type="domain" description="Cadherin" evidence="15">
    <location>
        <begin position="265"/>
        <end position="378"/>
    </location>
</feature>
<evidence type="ECO:0000313" key="16">
    <source>
        <dbReference type="Ensembl" id="ENSCPBP00000016413.1"/>
    </source>
</evidence>
<dbReference type="FunFam" id="2.60.40.60:FF:000011">
    <property type="entry name" value="Cadherin 1"/>
    <property type="match status" value="1"/>
</dbReference>
<dbReference type="GO" id="GO:0045296">
    <property type="term" value="F:cadherin binding"/>
    <property type="evidence" value="ECO:0007669"/>
    <property type="project" value="TreeGrafter"/>
</dbReference>
<dbReference type="GO" id="GO:0016342">
    <property type="term" value="C:catenin complex"/>
    <property type="evidence" value="ECO:0007669"/>
    <property type="project" value="TreeGrafter"/>
</dbReference>
<dbReference type="GO" id="GO:0000902">
    <property type="term" value="P:cell morphogenesis"/>
    <property type="evidence" value="ECO:0007669"/>
    <property type="project" value="TreeGrafter"/>
</dbReference>
<reference evidence="16" key="2">
    <citation type="submission" date="2025-09" db="UniProtKB">
        <authorList>
            <consortium name="Ensembl"/>
        </authorList>
    </citation>
    <scope>IDENTIFICATION</scope>
</reference>